<reference evidence="4" key="1">
    <citation type="submission" date="2016-11" db="UniProtKB">
        <authorList>
            <consortium name="WormBaseParasite"/>
        </authorList>
    </citation>
    <scope>IDENTIFICATION</scope>
</reference>
<feature type="signal peptide" evidence="1">
    <location>
        <begin position="1"/>
        <end position="19"/>
    </location>
</feature>
<dbReference type="Proteomes" id="UP000095282">
    <property type="component" value="Unplaced"/>
</dbReference>
<dbReference type="InterPro" id="IPR002542">
    <property type="entry name" value="T20D4.11-like_dom"/>
</dbReference>
<protein>
    <submittedName>
        <fullName evidence="4">DUF19 domain-containing protein</fullName>
    </submittedName>
</protein>
<evidence type="ECO:0000259" key="2">
    <source>
        <dbReference type="Pfam" id="PF01579"/>
    </source>
</evidence>
<evidence type="ECO:0000313" key="4">
    <source>
        <dbReference type="WBParaSite" id="Csp11.Scaffold630.g21679.t1"/>
    </source>
</evidence>
<proteinExistence type="predicted"/>
<dbReference type="Pfam" id="PF01579">
    <property type="entry name" value="DUF19"/>
    <property type="match status" value="1"/>
</dbReference>
<dbReference type="InterPro" id="IPR016638">
    <property type="entry name" value="UPF0376"/>
</dbReference>
<dbReference type="PANTHER" id="PTHR21453:SF28">
    <property type="entry name" value="DUF19 DOMAIN-CONTAINING PROTEIN-RELATED"/>
    <property type="match status" value="1"/>
</dbReference>
<feature type="chain" id="PRO_5009309660" evidence="1">
    <location>
        <begin position="20"/>
        <end position="193"/>
    </location>
</feature>
<name>A0A1I7V2A1_9PELO</name>
<keyword evidence="3" id="KW-1185">Reference proteome</keyword>
<feature type="domain" description="T20D4.11-like" evidence="2">
    <location>
        <begin position="31"/>
        <end position="188"/>
    </location>
</feature>
<dbReference type="WBParaSite" id="Csp11.Scaffold630.g21679.t1">
    <property type="protein sequence ID" value="Csp11.Scaffold630.g21679.t1"/>
    <property type="gene ID" value="Csp11.Scaffold630.g21679"/>
</dbReference>
<organism evidence="3 4">
    <name type="scientific">Caenorhabditis tropicalis</name>
    <dbReference type="NCBI Taxonomy" id="1561998"/>
    <lineage>
        <taxon>Eukaryota</taxon>
        <taxon>Metazoa</taxon>
        <taxon>Ecdysozoa</taxon>
        <taxon>Nematoda</taxon>
        <taxon>Chromadorea</taxon>
        <taxon>Rhabditida</taxon>
        <taxon>Rhabditina</taxon>
        <taxon>Rhabditomorpha</taxon>
        <taxon>Rhabditoidea</taxon>
        <taxon>Rhabditidae</taxon>
        <taxon>Peloderinae</taxon>
        <taxon>Caenorhabditis</taxon>
    </lineage>
</organism>
<evidence type="ECO:0000256" key="1">
    <source>
        <dbReference type="SAM" id="SignalP"/>
    </source>
</evidence>
<dbReference type="PIRSF" id="PIRSF015697">
    <property type="entry name" value="UCP015697"/>
    <property type="match status" value="1"/>
</dbReference>
<evidence type="ECO:0000313" key="3">
    <source>
        <dbReference type="Proteomes" id="UP000095282"/>
    </source>
</evidence>
<sequence length="193" mass="22064">MNFLNLVIIGMVLIGASEAASVASAVSENNCTLADAYHFFSCSFRLIDFTKKLQKLNLGDETEMKDFKRTCTALENCFTTLSQCKPFNDLAAKETFEMTKTFCGTVTYFAENFKECYNKIEDSTCYNDWDPFVKKLADKKEKDEGCKNFFGKDQCLQKEVVELCGQKQWEGFRDTLISLNNDIMKQCDFTNVD</sequence>
<dbReference type="AlphaFoldDB" id="A0A1I7V2A1"/>
<accession>A0A1I7V2A1</accession>
<keyword evidence="1" id="KW-0732">Signal</keyword>
<dbReference type="PANTHER" id="PTHR21453">
    <property type="entry name" value="DUF19 DOMAIN-CONTAINING PROTEIN-RELATED-RELATED"/>
    <property type="match status" value="1"/>
</dbReference>